<dbReference type="Proteomes" id="UP000298493">
    <property type="component" value="Unassembled WGS sequence"/>
</dbReference>
<dbReference type="PANTHER" id="PTHR38790">
    <property type="entry name" value="2EXR DOMAIN-CONTAINING PROTEIN-RELATED"/>
    <property type="match status" value="1"/>
</dbReference>
<reference evidence="2 3" key="1">
    <citation type="submission" date="2019-04" db="EMBL/GenBank/DDBJ databases">
        <title>High contiguity whole genome sequence and gene annotation resource for two Venturia nashicola isolates.</title>
        <authorList>
            <person name="Prokchorchik M."/>
            <person name="Won K."/>
            <person name="Lee Y."/>
            <person name="Choi E.D."/>
            <person name="Segonzac C."/>
            <person name="Sohn K.H."/>
        </authorList>
    </citation>
    <scope>NUCLEOTIDE SEQUENCE [LARGE SCALE GENOMIC DNA]</scope>
    <source>
        <strain evidence="2 3">PRI2</strain>
    </source>
</reference>
<dbReference type="EMBL" id="SNSC02000003">
    <property type="protein sequence ID" value="TID25595.1"/>
    <property type="molecule type" value="Genomic_DNA"/>
</dbReference>
<evidence type="ECO:0000259" key="1">
    <source>
        <dbReference type="Pfam" id="PF24864"/>
    </source>
</evidence>
<feature type="domain" description="DUF7730" evidence="1">
    <location>
        <begin position="39"/>
        <end position="238"/>
    </location>
</feature>
<sequence length="301" mass="33319">MCCAKQDKAAGLSATSRAPSCNVDIIDMNALVSERDPINQEQHPLLLRLPAEIRNQIYCLVLGNNSLHVYARQHTGGDSKAKVDYYTCTVPHPRKKSNSGLQHPEWLQQHMPCFTNGSTQLPNIELIFTCRQIYTETKLLSYSTNDFIFVVPSSLEIYAQHVLSPAQARALRTLSIWMPLAPGGPITANKGPTETNTTWNSWVPSPTIVGAGLLSGIQELRLSISVFANEAGNGEWMNTREIQGLFGLMRLSSFKRVSIAVGQDEESGVVDARATVEAYAEEVRERMLGLYVLRDVVAEEE</sequence>
<dbReference type="STRING" id="86259.A0A4Z1PAA4"/>
<evidence type="ECO:0000313" key="2">
    <source>
        <dbReference type="EMBL" id="TID25595.1"/>
    </source>
</evidence>
<name>A0A4Z1PAA4_9PEZI</name>
<accession>A0A4Z1PAA4</accession>
<evidence type="ECO:0000313" key="3">
    <source>
        <dbReference type="Proteomes" id="UP000298493"/>
    </source>
</evidence>
<dbReference type="Pfam" id="PF24864">
    <property type="entry name" value="DUF7730"/>
    <property type="match status" value="1"/>
</dbReference>
<comment type="caution">
    <text evidence="2">The sequence shown here is derived from an EMBL/GenBank/DDBJ whole genome shotgun (WGS) entry which is preliminary data.</text>
</comment>
<protein>
    <recommendedName>
        <fullName evidence="1">DUF7730 domain-containing protein</fullName>
    </recommendedName>
</protein>
<dbReference type="AlphaFoldDB" id="A0A4Z1PAA4"/>
<organism evidence="2 3">
    <name type="scientific">Venturia nashicola</name>
    <dbReference type="NCBI Taxonomy" id="86259"/>
    <lineage>
        <taxon>Eukaryota</taxon>
        <taxon>Fungi</taxon>
        <taxon>Dikarya</taxon>
        <taxon>Ascomycota</taxon>
        <taxon>Pezizomycotina</taxon>
        <taxon>Dothideomycetes</taxon>
        <taxon>Pleosporomycetidae</taxon>
        <taxon>Venturiales</taxon>
        <taxon>Venturiaceae</taxon>
        <taxon>Venturia</taxon>
    </lineage>
</organism>
<proteinExistence type="predicted"/>
<dbReference type="InterPro" id="IPR056632">
    <property type="entry name" value="DUF7730"/>
</dbReference>
<gene>
    <name evidence="2" type="ORF">E6O75_ATG03458</name>
</gene>
<keyword evidence="3" id="KW-1185">Reference proteome</keyword>